<dbReference type="EMBL" id="JALJRB010000012">
    <property type="protein sequence ID" value="MCJ8501263.1"/>
    <property type="molecule type" value="Genomic_DNA"/>
</dbReference>
<dbReference type="Pfam" id="PF01073">
    <property type="entry name" value="3Beta_HSD"/>
    <property type="match status" value="1"/>
</dbReference>
<dbReference type="AlphaFoldDB" id="A0AA41R9M5"/>
<keyword evidence="4" id="KW-0812">Transmembrane</keyword>
<protein>
    <submittedName>
        <fullName evidence="6">NAD-dependent epimerase/dehydratase family protein</fullName>
    </submittedName>
</protein>
<dbReference type="Proteomes" id="UP001165427">
    <property type="component" value="Unassembled WGS sequence"/>
</dbReference>
<dbReference type="RefSeq" id="WP_246908158.1">
    <property type="nucleotide sequence ID" value="NZ_JALJRB010000012.1"/>
</dbReference>
<proteinExistence type="inferred from homology"/>
<dbReference type="PANTHER" id="PTHR43245:SF51">
    <property type="entry name" value="SHORT CHAIN DEHYDROGENASE_REDUCTASE FAMILY 42E, MEMBER 2"/>
    <property type="match status" value="1"/>
</dbReference>
<dbReference type="GO" id="GO:0006694">
    <property type="term" value="P:steroid biosynthetic process"/>
    <property type="evidence" value="ECO:0007669"/>
    <property type="project" value="InterPro"/>
</dbReference>
<accession>A0AA41R9M5</accession>
<keyword evidence="7" id="KW-1185">Reference proteome</keyword>
<keyword evidence="4" id="KW-1133">Transmembrane helix</keyword>
<dbReference type="SUPFAM" id="SSF51735">
    <property type="entry name" value="NAD(P)-binding Rossmann-fold domains"/>
    <property type="match status" value="1"/>
</dbReference>
<dbReference type="InterPro" id="IPR036291">
    <property type="entry name" value="NAD(P)-bd_dom_sf"/>
</dbReference>
<feature type="transmembrane region" description="Helical" evidence="4">
    <location>
        <begin position="14"/>
        <end position="33"/>
    </location>
</feature>
<evidence type="ECO:0000256" key="3">
    <source>
        <dbReference type="SAM" id="MobiDB-lite"/>
    </source>
</evidence>
<evidence type="ECO:0000313" key="6">
    <source>
        <dbReference type="EMBL" id="MCJ8501263.1"/>
    </source>
</evidence>
<dbReference type="PANTHER" id="PTHR43245">
    <property type="entry name" value="BIFUNCTIONAL POLYMYXIN RESISTANCE PROTEIN ARNA"/>
    <property type="match status" value="1"/>
</dbReference>
<comment type="caution">
    <text evidence="6">The sequence shown here is derived from an EMBL/GenBank/DDBJ whole genome shotgun (WGS) entry which is preliminary data.</text>
</comment>
<organism evidence="6 7">
    <name type="scientific">Desulfatitalea alkaliphila</name>
    <dbReference type="NCBI Taxonomy" id="2929485"/>
    <lineage>
        <taxon>Bacteria</taxon>
        <taxon>Pseudomonadati</taxon>
        <taxon>Thermodesulfobacteriota</taxon>
        <taxon>Desulfobacteria</taxon>
        <taxon>Desulfobacterales</taxon>
        <taxon>Desulfosarcinaceae</taxon>
        <taxon>Desulfatitalea</taxon>
    </lineage>
</organism>
<dbReference type="GO" id="GO:0016616">
    <property type="term" value="F:oxidoreductase activity, acting on the CH-OH group of donors, NAD or NADP as acceptor"/>
    <property type="evidence" value="ECO:0007669"/>
    <property type="project" value="InterPro"/>
</dbReference>
<dbReference type="InterPro" id="IPR050177">
    <property type="entry name" value="Lipid_A_modif_metabolic_enz"/>
</dbReference>
<evidence type="ECO:0000313" key="7">
    <source>
        <dbReference type="Proteomes" id="UP001165427"/>
    </source>
</evidence>
<keyword evidence="2" id="KW-0560">Oxidoreductase</keyword>
<evidence type="ECO:0000256" key="1">
    <source>
        <dbReference type="ARBA" id="ARBA00009219"/>
    </source>
</evidence>
<comment type="similarity">
    <text evidence="1">Belongs to the 3-beta-HSD family.</text>
</comment>
<feature type="domain" description="3-beta hydroxysteroid dehydrogenase/isomerase" evidence="5">
    <location>
        <begin position="16"/>
        <end position="260"/>
    </location>
</feature>
<evidence type="ECO:0000256" key="4">
    <source>
        <dbReference type="SAM" id="Phobius"/>
    </source>
</evidence>
<reference evidence="6" key="1">
    <citation type="submission" date="2022-04" db="EMBL/GenBank/DDBJ databases">
        <title>Desulfatitalea alkaliphila sp. nov., a novel anaerobic sulfate-reducing bacterium isolated from terrestrial mud volcano, Taman Peninsula, Russia.</title>
        <authorList>
            <person name="Khomyakova M.A."/>
            <person name="Merkel A.Y."/>
            <person name="Slobodkin A.I."/>
        </authorList>
    </citation>
    <scope>NUCLEOTIDE SEQUENCE</scope>
    <source>
        <strain evidence="6">M08but</strain>
    </source>
</reference>
<gene>
    <name evidence="6" type="ORF">MRX98_11820</name>
</gene>
<evidence type="ECO:0000256" key="2">
    <source>
        <dbReference type="ARBA" id="ARBA00023002"/>
    </source>
</evidence>
<name>A0AA41R9M5_9BACT</name>
<dbReference type="InterPro" id="IPR002225">
    <property type="entry name" value="3Beta_OHSteriod_DH/Estase"/>
</dbReference>
<dbReference type="Gene3D" id="3.40.50.720">
    <property type="entry name" value="NAD(P)-binding Rossmann-like Domain"/>
    <property type="match status" value="1"/>
</dbReference>
<sequence length="362" mass="38565">MGMSGGGGGDGRRVLLVTGGGGFLGGAIVRLLVSRGERVRSFSRGLYPELEALGVEQVQGDLADGVAVRQACNGVAAVFHVAAKAGVWGPYEDYHRANVVGTENVIAACRACEVGRLIYTSSPSVVFDGRDMAGVDESAPYPKRFATHYQSTKARAEQAVVAAARAGLPAVALRPHLIWGPGDNHLVPRILARAKRLRQIGNGSNKVDTIYIDNAAYAHVLAEERLRENPELSGRIYFISQDAPIALWEMVNRIIMAGGGPPVEKRVSPFVARTVAGLLEAAYKMLGIGSEPPMTRFVVNEMATAHWFDIQAAKRDLGYVPMVDTEEGLRRLAAHLQPKGSTGSVHGGQQQGDPRPAAVGAK</sequence>
<evidence type="ECO:0000259" key="5">
    <source>
        <dbReference type="Pfam" id="PF01073"/>
    </source>
</evidence>
<keyword evidence="4" id="KW-0472">Membrane</keyword>
<feature type="region of interest" description="Disordered" evidence="3">
    <location>
        <begin position="338"/>
        <end position="362"/>
    </location>
</feature>